<dbReference type="InterPro" id="IPR000719">
    <property type="entry name" value="Prot_kinase_dom"/>
</dbReference>
<evidence type="ECO:0000259" key="1">
    <source>
        <dbReference type="PROSITE" id="PS50011"/>
    </source>
</evidence>
<dbReference type="Proteomes" id="UP000036681">
    <property type="component" value="Unplaced"/>
</dbReference>
<evidence type="ECO:0000313" key="2">
    <source>
        <dbReference type="Proteomes" id="UP000036681"/>
    </source>
</evidence>
<dbReference type="WBParaSite" id="ALUE_0000231401-mRNA-1">
    <property type="protein sequence ID" value="ALUE_0000231401-mRNA-1"/>
    <property type="gene ID" value="ALUE_0000231401"/>
</dbReference>
<accession>A0A0M3HLB9</accession>
<dbReference type="GO" id="GO:0005524">
    <property type="term" value="F:ATP binding"/>
    <property type="evidence" value="ECO:0007669"/>
    <property type="project" value="InterPro"/>
</dbReference>
<dbReference type="GO" id="GO:0004672">
    <property type="term" value="F:protein kinase activity"/>
    <property type="evidence" value="ECO:0007669"/>
    <property type="project" value="InterPro"/>
</dbReference>
<dbReference type="SUPFAM" id="SSF56112">
    <property type="entry name" value="Protein kinase-like (PK-like)"/>
    <property type="match status" value="1"/>
</dbReference>
<evidence type="ECO:0000313" key="3">
    <source>
        <dbReference type="WBParaSite" id="ALUE_0000231401-mRNA-1"/>
    </source>
</evidence>
<sequence length="57" mass="6657">MRISQQALEGIWDLHLVGFIHRDIKPQNFAIGIGDKNDLIYVLDLGHHDQKFVSWEQ</sequence>
<dbReference type="InterPro" id="IPR011009">
    <property type="entry name" value="Kinase-like_dom_sf"/>
</dbReference>
<dbReference type="AlphaFoldDB" id="A0A0M3HLB9"/>
<organism evidence="2 3">
    <name type="scientific">Ascaris lumbricoides</name>
    <name type="common">Giant roundworm</name>
    <dbReference type="NCBI Taxonomy" id="6252"/>
    <lineage>
        <taxon>Eukaryota</taxon>
        <taxon>Metazoa</taxon>
        <taxon>Ecdysozoa</taxon>
        <taxon>Nematoda</taxon>
        <taxon>Chromadorea</taxon>
        <taxon>Rhabditida</taxon>
        <taxon>Spirurina</taxon>
        <taxon>Ascaridomorpha</taxon>
        <taxon>Ascaridoidea</taxon>
        <taxon>Ascarididae</taxon>
        <taxon>Ascaris</taxon>
    </lineage>
</organism>
<dbReference type="PANTHER" id="PTHR11909">
    <property type="entry name" value="CASEIN KINASE-RELATED"/>
    <property type="match status" value="1"/>
</dbReference>
<name>A0A0M3HLB9_ASCLU</name>
<dbReference type="Gene3D" id="1.10.510.10">
    <property type="entry name" value="Transferase(Phosphotransferase) domain 1"/>
    <property type="match status" value="1"/>
</dbReference>
<dbReference type="PROSITE" id="PS50011">
    <property type="entry name" value="PROTEIN_KINASE_DOM"/>
    <property type="match status" value="1"/>
</dbReference>
<reference evidence="3" key="1">
    <citation type="submission" date="2017-02" db="UniProtKB">
        <authorList>
            <consortium name="WormBaseParasite"/>
        </authorList>
    </citation>
    <scope>IDENTIFICATION</scope>
</reference>
<dbReference type="InterPro" id="IPR050235">
    <property type="entry name" value="CK1_Ser-Thr_kinase"/>
</dbReference>
<feature type="domain" description="Protein kinase" evidence="1">
    <location>
        <begin position="1"/>
        <end position="57"/>
    </location>
</feature>
<protein>
    <submittedName>
        <fullName evidence="3">Protein kinase domain-containing protein</fullName>
    </submittedName>
</protein>
<keyword evidence="2" id="KW-1185">Reference proteome</keyword>
<proteinExistence type="predicted"/>